<name>A0AAD8G128_ACIOX</name>
<sequence length="881" mass="99881">MTSKVQKRIPLDSSQILEANSPANQYLVQLLDDKKELSFQKPTEARMRLLFQVLEDLVPQLGVFSRVVALIQDELYDGVYSLQLTKDPDLESETAEMVTRLPYFSLLRRQQDEQNQKADNLRAELNQNKEILFEKEKDLGKMLQKLEDLGKETESLKHEIVSFEEELKKKNDQLLSVQHELTNLTETHTKQASRHEITVSELKSTLQGAQDHISNLNQFKELYDGLQEAFQFPLAKKNKNNLGTISPKAPTNRKAVMATKKAHLHSYLKTTRNQEHQLLKVQNSVIADFEACIENHKKWLLSEKFIHSTRRKEHEILMKEEEFAKKQNIFQQSMADISTELALLKQHRKSLQEQFNVLKKTLHQDQENEEKARSAQHTTQAPGSRVASGSWGLERGFSTHNDFENAQDDSVQDFFYNAFSPDERALNKYAAVIYTSCSGGKMYEEAKGAAFCNSCGEKTFICPHKVAINCVLELPPNCTHIKITRPWSHIITMEAKLQRKNNEAPTPASAGSSATSSEPSPINQQTLQTTSAVLEGLTNKSNNDKEQQPLAVLGDCKTQPPQATSSWWGEEEKALINDFSTIWACFKKQLKLKRRLPRIITMDNCLSVTEELIASLLWADGNREDLEPPHSIQDTLCHLINEQYVSEEASCLVISDFLRAVITYAPQNRLIAVLGHALCGNLDSAVLRYIVVMAELVNCISWKFVRDFTVFASQVYPFLQDDALDLVTMEYTAFSENCISQSLVLEFILNCIVKNSEPMFEEYVTKLRELLKTDSEYISSSEFVEAFENIAPLCNEKLQQTLVQQSLAAQGSDLIPLRSAAQITAYVVQLQQLNIHKTHLSTVFEATRENGGRGINGRVSPKPNDIITMSKVTFLACNIAR</sequence>
<feature type="coiled-coil region" evidence="1">
    <location>
        <begin position="104"/>
        <end position="187"/>
    </location>
</feature>
<dbReference type="AlphaFoldDB" id="A0AAD8G128"/>
<accession>A0AAD8G128</accession>
<dbReference type="Proteomes" id="UP001230051">
    <property type="component" value="Unassembled WGS sequence"/>
</dbReference>
<gene>
    <name evidence="3" type="ORF">AOXY_G15072</name>
</gene>
<organism evidence="3 4">
    <name type="scientific">Acipenser oxyrinchus oxyrinchus</name>
    <dbReference type="NCBI Taxonomy" id="40147"/>
    <lineage>
        <taxon>Eukaryota</taxon>
        <taxon>Metazoa</taxon>
        <taxon>Chordata</taxon>
        <taxon>Craniata</taxon>
        <taxon>Vertebrata</taxon>
        <taxon>Euteleostomi</taxon>
        <taxon>Actinopterygii</taxon>
        <taxon>Chondrostei</taxon>
        <taxon>Acipenseriformes</taxon>
        <taxon>Acipenseridae</taxon>
        <taxon>Acipenser</taxon>
    </lineage>
</organism>
<reference evidence="3" key="1">
    <citation type="submission" date="2022-02" db="EMBL/GenBank/DDBJ databases">
        <title>Atlantic sturgeon de novo genome assembly.</title>
        <authorList>
            <person name="Stock M."/>
            <person name="Klopp C."/>
            <person name="Guiguen Y."/>
            <person name="Cabau C."/>
            <person name="Parinello H."/>
            <person name="Santidrian Yebra-Pimentel E."/>
            <person name="Kuhl H."/>
            <person name="Dirks R.P."/>
            <person name="Guessner J."/>
            <person name="Wuertz S."/>
            <person name="Du K."/>
            <person name="Schartl M."/>
        </authorList>
    </citation>
    <scope>NUCLEOTIDE SEQUENCE</scope>
    <source>
        <strain evidence="3">STURGEONOMICS-FGT-2020</strain>
        <tissue evidence="3">Whole blood</tissue>
    </source>
</reference>
<feature type="region of interest" description="Disordered" evidence="2">
    <location>
        <begin position="362"/>
        <end position="387"/>
    </location>
</feature>
<feature type="compositionally biased region" description="Basic and acidic residues" evidence="2">
    <location>
        <begin position="362"/>
        <end position="373"/>
    </location>
</feature>
<keyword evidence="4" id="KW-1185">Reference proteome</keyword>
<feature type="region of interest" description="Disordered" evidence="2">
    <location>
        <begin position="498"/>
        <end position="525"/>
    </location>
</feature>
<evidence type="ECO:0000313" key="4">
    <source>
        <dbReference type="Proteomes" id="UP001230051"/>
    </source>
</evidence>
<proteinExistence type="predicted"/>
<protein>
    <submittedName>
        <fullName evidence="3">Uncharacterized protein</fullName>
    </submittedName>
</protein>
<keyword evidence="1" id="KW-0175">Coiled coil</keyword>
<feature type="compositionally biased region" description="Low complexity" evidence="2">
    <location>
        <begin position="503"/>
        <end position="521"/>
    </location>
</feature>
<evidence type="ECO:0000256" key="1">
    <source>
        <dbReference type="SAM" id="Coils"/>
    </source>
</evidence>
<dbReference type="EMBL" id="JAGXEW010000013">
    <property type="protein sequence ID" value="KAK1164700.1"/>
    <property type="molecule type" value="Genomic_DNA"/>
</dbReference>
<evidence type="ECO:0000313" key="3">
    <source>
        <dbReference type="EMBL" id="KAK1164700.1"/>
    </source>
</evidence>
<comment type="caution">
    <text evidence="3">The sequence shown here is derived from an EMBL/GenBank/DDBJ whole genome shotgun (WGS) entry which is preliminary data.</text>
</comment>
<evidence type="ECO:0000256" key="2">
    <source>
        <dbReference type="SAM" id="MobiDB-lite"/>
    </source>
</evidence>